<comment type="subcellular location">
    <subcellularLocation>
        <location evidence="2">Cytoplasm</location>
    </subcellularLocation>
</comment>
<evidence type="ECO:0000256" key="1">
    <source>
        <dbReference type="ARBA" id="ARBA00000721"/>
    </source>
</evidence>
<dbReference type="Proteomes" id="UP000000311">
    <property type="component" value="Unassembled WGS sequence"/>
</dbReference>
<dbReference type="AlphaFoldDB" id="E2AU18"/>
<dbReference type="STRING" id="104421.E2AU18"/>
<dbReference type="SUPFAM" id="SSF53474">
    <property type="entry name" value="alpha/beta-Hydrolases"/>
    <property type="match status" value="1"/>
</dbReference>
<reference evidence="11 12" key="1">
    <citation type="journal article" date="2010" name="Science">
        <title>Genomic comparison of the ants Camponotus floridanus and Harpegnathos saltator.</title>
        <authorList>
            <person name="Bonasio R."/>
            <person name="Zhang G."/>
            <person name="Ye C."/>
            <person name="Mutti N.S."/>
            <person name="Fang X."/>
            <person name="Qin N."/>
            <person name="Donahue G."/>
            <person name="Yang P."/>
            <person name="Li Q."/>
            <person name="Li C."/>
            <person name="Zhang P."/>
            <person name="Huang Z."/>
            <person name="Berger S.L."/>
            <person name="Reinberg D."/>
            <person name="Wang J."/>
            <person name="Liebig J."/>
        </authorList>
    </citation>
    <scope>NUCLEOTIDE SEQUENCE [LARGE SCALE GENOMIC DNA]</scope>
    <source>
        <strain evidence="12">C129</strain>
    </source>
</reference>
<sequence>MASAQVKELVNLYKSLAAHPSLSSARILGVANRLSIQGLWTQRNLERKTDQRFLQKYDLNSDLTPISSGFPVDVTTELMSTLTKNEEHRAVLRQATIDNSTKQFIEIWDKQHIVKNYDLSALDVHGDVYTDVEFRSFEWSPDNTKVLYIAEKKLPKSEPFYKQKPLDGNEYIYKPHWGEQLVGKHRPVVVVLDTTTDNITVLSGIPDELSPGQVIWTKDQDVVGVAWKHEPQYLGLVACTNRYSWIFLLKNGEYRKLSDDECAVHSPRISPDGNYLVWLQREAGALPHHNAHALMLRDLRIEKNHINQIVEIVQMSKTINHNKHFYGIYGRLPYHCWSDDSQYLFFSTPQRNNIVSYIVNIKTKDVTEIKNNGSSLSILDVKGDIIAFLNTSLTQPASLMVGRFKSKTANIGDIPRITITTPIKIDELKEIMYESNEYVYNNDDSIKQFNFIYFGPKSGKDKSVPFVVIPHGGPHSNFTNVFSLDHSFLVSAGFAVIQVNYRGSTGMGSATVEYLQGKVGDVDVKDCITATQEAIKKYPWLDPERIGLCGGSHGGFLVTHLSGQAPDMYKAVVARNPVIDISIMFGISDIPDCRNTLTKEEKIACAVEAGFSYVVSGSWPDNIDMFVKMKKCSPIFHIDKVKAPTLICIGTKDLRVPSSQGTMWYHRLKTNKVKTKMLVYEDNHPLSTGPAEIDHIINDCLWLLEHTSIRTEFKDKK</sequence>
<dbReference type="GO" id="GO:0004252">
    <property type="term" value="F:serine-type endopeptidase activity"/>
    <property type="evidence" value="ECO:0007669"/>
    <property type="project" value="TreeGrafter"/>
</dbReference>
<dbReference type="EC" id="3.4.19.1" evidence="5"/>
<evidence type="ECO:0000256" key="4">
    <source>
        <dbReference type="ARBA" id="ARBA00011881"/>
    </source>
</evidence>
<evidence type="ECO:0000256" key="7">
    <source>
        <dbReference type="ARBA" id="ARBA00022490"/>
    </source>
</evidence>
<dbReference type="PANTHER" id="PTHR42776">
    <property type="entry name" value="SERINE PEPTIDASE S9 FAMILY MEMBER"/>
    <property type="match status" value="1"/>
</dbReference>
<dbReference type="SUPFAM" id="SSF82171">
    <property type="entry name" value="DPP6 N-terminal domain-like"/>
    <property type="match status" value="1"/>
</dbReference>
<keyword evidence="12" id="KW-1185">Reference proteome</keyword>
<protein>
    <recommendedName>
        <fullName evidence="6">Acylamino-acid-releasing enzyme</fullName>
        <ecNumber evidence="5">3.4.19.1</ecNumber>
    </recommendedName>
</protein>
<evidence type="ECO:0000256" key="2">
    <source>
        <dbReference type="ARBA" id="ARBA00004496"/>
    </source>
</evidence>
<dbReference type="Gene3D" id="3.40.50.1820">
    <property type="entry name" value="alpha/beta hydrolase"/>
    <property type="match status" value="1"/>
</dbReference>
<dbReference type="GO" id="GO:0006508">
    <property type="term" value="P:proteolysis"/>
    <property type="evidence" value="ECO:0007669"/>
    <property type="project" value="InterPro"/>
</dbReference>
<dbReference type="InterPro" id="IPR001375">
    <property type="entry name" value="Peptidase_S9_cat"/>
</dbReference>
<name>E2AU18_CAMFO</name>
<dbReference type="Pfam" id="PF00326">
    <property type="entry name" value="Peptidase_S9"/>
    <property type="match status" value="1"/>
</dbReference>
<keyword evidence="8" id="KW-0378">Hydrolase</keyword>
<evidence type="ECO:0000259" key="10">
    <source>
        <dbReference type="Pfam" id="PF19283"/>
    </source>
</evidence>
<keyword evidence="7" id="KW-0963">Cytoplasm</keyword>
<evidence type="ECO:0000256" key="8">
    <source>
        <dbReference type="ARBA" id="ARBA00022801"/>
    </source>
</evidence>
<dbReference type="PANTHER" id="PTHR42776:SF4">
    <property type="entry name" value="ACYLAMINO-ACID-RELEASING ENZYME"/>
    <property type="match status" value="1"/>
</dbReference>
<dbReference type="OMA" id="QEIATPF"/>
<dbReference type="Pfam" id="PF19283">
    <property type="entry name" value="APEH_N"/>
    <property type="match status" value="1"/>
</dbReference>
<gene>
    <name evidence="11" type="ORF">EAG_15908</name>
</gene>
<evidence type="ECO:0000313" key="11">
    <source>
        <dbReference type="EMBL" id="EFN63061.1"/>
    </source>
</evidence>
<dbReference type="MEROPS" id="S09.004"/>
<feature type="domain" description="Acylamino-acid-releasing enzyme N-terminal" evidence="10">
    <location>
        <begin position="7"/>
        <end position="423"/>
    </location>
</feature>
<accession>E2AU18</accession>
<dbReference type="EMBL" id="GL442767">
    <property type="protein sequence ID" value="EFN63061.1"/>
    <property type="molecule type" value="Genomic_DNA"/>
</dbReference>
<comment type="catalytic activity">
    <reaction evidence="1">
        <text>Cleavage of an N-acetyl or N-formyl amino acid from the N-terminus of a polypeptide.</text>
        <dbReference type="EC" id="3.4.19.1"/>
    </reaction>
</comment>
<feature type="domain" description="Peptidase S9 prolyl oligopeptidase catalytic" evidence="9">
    <location>
        <begin position="482"/>
        <end position="693"/>
    </location>
</feature>
<dbReference type="InterPro" id="IPR045550">
    <property type="entry name" value="AARE_N"/>
</dbReference>
<proteinExistence type="inferred from homology"/>
<dbReference type="InterPro" id="IPR029058">
    <property type="entry name" value="AB_hydrolase_fold"/>
</dbReference>
<organism evidence="12">
    <name type="scientific">Camponotus floridanus</name>
    <name type="common">Florida carpenter ant</name>
    <dbReference type="NCBI Taxonomy" id="104421"/>
    <lineage>
        <taxon>Eukaryota</taxon>
        <taxon>Metazoa</taxon>
        <taxon>Ecdysozoa</taxon>
        <taxon>Arthropoda</taxon>
        <taxon>Hexapoda</taxon>
        <taxon>Insecta</taxon>
        <taxon>Pterygota</taxon>
        <taxon>Neoptera</taxon>
        <taxon>Endopterygota</taxon>
        <taxon>Hymenoptera</taxon>
        <taxon>Apocrita</taxon>
        <taxon>Aculeata</taxon>
        <taxon>Formicoidea</taxon>
        <taxon>Formicidae</taxon>
        <taxon>Formicinae</taxon>
        <taxon>Camponotus</taxon>
    </lineage>
</organism>
<dbReference type="OrthoDB" id="416344at2759"/>
<evidence type="ECO:0000256" key="3">
    <source>
        <dbReference type="ARBA" id="ARBA00010040"/>
    </source>
</evidence>
<evidence type="ECO:0000313" key="12">
    <source>
        <dbReference type="Proteomes" id="UP000000311"/>
    </source>
</evidence>
<evidence type="ECO:0000256" key="5">
    <source>
        <dbReference type="ARBA" id="ARBA00012917"/>
    </source>
</evidence>
<dbReference type="InterPro" id="IPR011042">
    <property type="entry name" value="6-blade_b-propeller_TolB-like"/>
</dbReference>
<dbReference type="Gene3D" id="2.120.10.30">
    <property type="entry name" value="TolB, C-terminal domain"/>
    <property type="match status" value="1"/>
</dbReference>
<comment type="similarity">
    <text evidence="3">Belongs to the peptidase S9C family.</text>
</comment>
<evidence type="ECO:0000256" key="6">
    <source>
        <dbReference type="ARBA" id="ARBA00018421"/>
    </source>
</evidence>
<dbReference type="GO" id="GO:0008242">
    <property type="term" value="F:omega peptidase activity"/>
    <property type="evidence" value="ECO:0007669"/>
    <property type="project" value="UniProtKB-EC"/>
</dbReference>
<dbReference type="InParanoid" id="E2AU18"/>
<comment type="subunit">
    <text evidence="4">Homotetramer.</text>
</comment>
<dbReference type="GO" id="GO:0005737">
    <property type="term" value="C:cytoplasm"/>
    <property type="evidence" value="ECO:0007669"/>
    <property type="project" value="UniProtKB-SubCell"/>
</dbReference>
<evidence type="ECO:0000259" key="9">
    <source>
        <dbReference type="Pfam" id="PF00326"/>
    </source>
</evidence>